<dbReference type="AlphaFoldDB" id="A0A4Y7RP18"/>
<proteinExistence type="inferred from homology"/>
<evidence type="ECO:0000313" key="4">
    <source>
        <dbReference type="Proteomes" id="UP000297597"/>
    </source>
</evidence>
<name>A0A4Y7RP18_9FIRM</name>
<evidence type="ECO:0000256" key="1">
    <source>
        <dbReference type="ARBA" id="ARBA00008791"/>
    </source>
</evidence>
<comment type="caution">
    <text evidence="3">The sequence shown here is derived from an EMBL/GenBank/DDBJ whole genome shotgun (WGS) entry which is preliminary data.</text>
</comment>
<dbReference type="RefSeq" id="WP_134214000.1">
    <property type="nucleotide sequence ID" value="NZ_QFFZ01000022.1"/>
</dbReference>
<dbReference type="OrthoDB" id="9794782at2"/>
<dbReference type="CDD" id="cd00293">
    <property type="entry name" value="USP-like"/>
    <property type="match status" value="1"/>
</dbReference>
<evidence type="ECO:0000313" key="3">
    <source>
        <dbReference type="EMBL" id="TEB10715.1"/>
    </source>
</evidence>
<dbReference type="InterPro" id="IPR006015">
    <property type="entry name" value="Universal_stress_UspA"/>
</dbReference>
<dbReference type="Proteomes" id="UP000297597">
    <property type="component" value="Unassembled WGS sequence"/>
</dbReference>
<evidence type="ECO:0000259" key="2">
    <source>
        <dbReference type="Pfam" id="PF00582"/>
    </source>
</evidence>
<dbReference type="PANTHER" id="PTHR46268:SF6">
    <property type="entry name" value="UNIVERSAL STRESS PROTEIN UP12"/>
    <property type="match status" value="1"/>
</dbReference>
<dbReference type="PRINTS" id="PR01438">
    <property type="entry name" value="UNVRSLSTRESS"/>
</dbReference>
<dbReference type="EMBL" id="QFFZ01000022">
    <property type="protein sequence ID" value="TEB10715.1"/>
    <property type="molecule type" value="Genomic_DNA"/>
</dbReference>
<keyword evidence="4" id="KW-1185">Reference proteome</keyword>
<dbReference type="Pfam" id="PF00582">
    <property type="entry name" value="Usp"/>
    <property type="match status" value="1"/>
</dbReference>
<gene>
    <name evidence="3" type="primary">teaD_5</name>
    <name evidence="3" type="ORF">Pmgp_02167</name>
</gene>
<organism evidence="3 4">
    <name type="scientific">Pelotomaculum propionicicum</name>
    <dbReference type="NCBI Taxonomy" id="258475"/>
    <lineage>
        <taxon>Bacteria</taxon>
        <taxon>Bacillati</taxon>
        <taxon>Bacillota</taxon>
        <taxon>Clostridia</taxon>
        <taxon>Eubacteriales</taxon>
        <taxon>Desulfotomaculaceae</taxon>
        <taxon>Pelotomaculum</taxon>
    </lineage>
</organism>
<accession>A0A4Y7RP18</accession>
<comment type="similarity">
    <text evidence="1">Belongs to the universal stress protein A family.</text>
</comment>
<dbReference type="PANTHER" id="PTHR46268">
    <property type="entry name" value="STRESS RESPONSE PROTEIN NHAX"/>
    <property type="match status" value="1"/>
</dbReference>
<dbReference type="InterPro" id="IPR014729">
    <property type="entry name" value="Rossmann-like_a/b/a_fold"/>
</dbReference>
<reference evidence="3 4" key="1">
    <citation type="journal article" date="2018" name="Environ. Microbiol.">
        <title>Novel energy conservation strategies and behaviour of Pelotomaculum schinkii driving syntrophic propionate catabolism.</title>
        <authorList>
            <person name="Hidalgo-Ahumada C.A.P."/>
            <person name="Nobu M.K."/>
            <person name="Narihiro T."/>
            <person name="Tamaki H."/>
            <person name="Liu W.T."/>
            <person name="Kamagata Y."/>
            <person name="Stams A.J.M."/>
            <person name="Imachi H."/>
            <person name="Sousa D.Z."/>
        </authorList>
    </citation>
    <scope>NUCLEOTIDE SEQUENCE [LARGE SCALE GENOMIC DNA]</scope>
    <source>
        <strain evidence="3 4">MGP</strain>
    </source>
</reference>
<feature type="domain" description="UspA" evidence="2">
    <location>
        <begin position="1"/>
        <end position="145"/>
    </location>
</feature>
<sequence length="145" mass="15709">MYKKIMVPVDGSEKAATAAIHGAELASKLGSELLLFHVVPSLPPYVDPSPDRLSNIQQVIIDEFSKHGREILDKVKDDLEPYGLNIITDIAVGHPAEEIVKKAKEAECDLVVMGSRGLGEIKGYLLGSVSNRVTRHAACPVLVVR</sequence>
<dbReference type="Gene3D" id="3.40.50.620">
    <property type="entry name" value="HUPs"/>
    <property type="match status" value="1"/>
</dbReference>
<dbReference type="SUPFAM" id="SSF52402">
    <property type="entry name" value="Adenine nucleotide alpha hydrolases-like"/>
    <property type="match status" value="1"/>
</dbReference>
<dbReference type="InterPro" id="IPR006016">
    <property type="entry name" value="UspA"/>
</dbReference>
<protein>
    <submittedName>
        <fullName evidence="3">TRAP-T-associated universal stress protein TeaD</fullName>
    </submittedName>
</protein>